<dbReference type="PANTHER" id="PTHR16166">
    <property type="entry name" value="VACUOLAR PROTEIN SORTING-ASSOCIATED PROTEIN VPS13"/>
    <property type="match status" value="1"/>
</dbReference>
<evidence type="ECO:0000259" key="9">
    <source>
        <dbReference type="Pfam" id="PF25037"/>
    </source>
</evidence>
<evidence type="ECO:0008006" key="12">
    <source>
        <dbReference type="Google" id="ProtNLM"/>
    </source>
</evidence>
<dbReference type="Pfam" id="PF25036">
    <property type="entry name" value="VPS13_VAB"/>
    <property type="match status" value="1"/>
</dbReference>
<evidence type="ECO:0000256" key="2">
    <source>
        <dbReference type="ARBA" id="ARBA00022448"/>
    </source>
</evidence>
<feature type="region of interest" description="Disordered" evidence="5">
    <location>
        <begin position="440"/>
        <end position="466"/>
    </location>
</feature>
<dbReference type="InterPro" id="IPR009543">
    <property type="entry name" value="VPS13_VAB"/>
</dbReference>
<feature type="domain" description="Intermembrane lipid transfer protein VPS13-like C-terminal" evidence="9">
    <location>
        <begin position="3160"/>
        <end position="3265"/>
    </location>
</feature>
<dbReference type="STRING" id="675824.A0A1E3Q5Y5"/>
<protein>
    <recommendedName>
        <fullName evidence="12">Vacuolar protein sorting-associated protein</fullName>
    </recommendedName>
</protein>
<evidence type="ECO:0000256" key="1">
    <source>
        <dbReference type="ARBA" id="ARBA00006545"/>
    </source>
</evidence>
<dbReference type="PANTHER" id="PTHR16166:SF93">
    <property type="entry name" value="INTERMEMBRANE LIPID TRANSFER PROTEIN VPS13"/>
    <property type="match status" value="1"/>
</dbReference>
<reference evidence="10 11" key="1">
    <citation type="journal article" date="2016" name="Proc. Natl. Acad. Sci. U.S.A.">
        <title>Comparative genomics of biotechnologically important yeasts.</title>
        <authorList>
            <person name="Riley R."/>
            <person name="Haridas S."/>
            <person name="Wolfe K.H."/>
            <person name="Lopes M.R."/>
            <person name="Hittinger C.T."/>
            <person name="Goeker M."/>
            <person name="Salamov A.A."/>
            <person name="Wisecaver J.H."/>
            <person name="Long T.M."/>
            <person name="Calvey C.H."/>
            <person name="Aerts A.L."/>
            <person name="Barry K.W."/>
            <person name="Choi C."/>
            <person name="Clum A."/>
            <person name="Coughlan A.Y."/>
            <person name="Deshpande S."/>
            <person name="Douglass A.P."/>
            <person name="Hanson S.J."/>
            <person name="Klenk H.-P."/>
            <person name="LaButti K.M."/>
            <person name="Lapidus A."/>
            <person name="Lindquist E.A."/>
            <person name="Lipzen A.M."/>
            <person name="Meier-Kolthoff J.P."/>
            <person name="Ohm R.A."/>
            <person name="Otillar R.P."/>
            <person name="Pangilinan J.L."/>
            <person name="Peng Y."/>
            <person name="Rokas A."/>
            <person name="Rosa C.A."/>
            <person name="Scheuner C."/>
            <person name="Sibirny A.A."/>
            <person name="Slot J.C."/>
            <person name="Stielow J.B."/>
            <person name="Sun H."/>
            <person name="Kurtzman C.P."/>
            <person name="Blackwell M."/>
            <person name="Grigoriev I.V."/>
            <person name="Jeffries T.W."/>
        </authorList>
    </citation>
    <scope>NUCLEOTIDE SEQUENCE [LARGE SCALE GENOMIC DNA]</scope>
    <source>
        <strain evidence="10 11">NRRL Y-11557</strain>
    </source>
</reference>
<feature type="domain" description="Chorein N-terminal" evidence="6">
    <location>
        <begin position="1"/>
        <end position="897"/>
    </location>
</feature>
<dbReference type="Pfam" id="PF25033">
    <property type="entry name" value="VPS13_M"/>
    <property type="match status" value="1"/>
</dbReference>
<dbReference type="OrthoDB" id="428159at2759"/>
<dbReference type="EMBL" id="KV454294">
    <property type="protein sequence ID" value="ODQ73115.1"/>
    <property type="molecule type" value="Genomic_DNA"/>
</dbReference>
<evidence type="ECO:0000259" key="7">
    <source>
        <dbReference type="Pfam" id="PF25033"/>
    </source>
</evidence>
<feature type="compositionally biased region" description="Polar residues" evidence="5">
    <location>
        <begin position="871"/>
        <end position="884"/>
    </location>
</feature>
<feature type="compositionally biased region" description="Polar residues" evidence="5">
    <location>
        <begin position="446"/>
        <end position="456"/>
    </location>
</feature>
<feature type="region of interest" description="Disordered" evidence="5">
    <location>
        <begin position="1464"/>
        <end position="1486"/>
    </location>
</feature>
<sequence>MLEGLVASLLNRFLVKNFDPKQLNIGIWSGDVKLRKLELKREALDKFRLPIDVVEGHLGELTLQIPWSNLKNKPVKVFIENVYLLAIPKANQEYDEAEEERRKQLVKLERLEDSELLLQAQPSTMTPEEQKKNQSFTESLVTKIIDNLQISVKNIHFRYEDTISAPGHPFALGITLAEFSAVSADEAWNPIFIQDNVLTTHKLSKLENLAVYWNTDSEMLSEQPQLQSILDAFSRLIPHDKISSGKPPPHQYVLKPVSGQGRITIHKGSVSSIANSKAELFFDELGFVLDEFQYRDALMMVDLFHFYIRTEQFKNLRPKVSVEEDPTQWFRFAGNVILREIHERRRQWSWAFFKERRDDRKRYIELYKAKVLGDTANPLTSAMADELKALEWKLSLEDIRFYRTLANSQLRKERRRPKTITDAKTAGTNQNAATKRSWWDWARGSTPANTEPSTPTRDAPPEDSAVMTDQQRKELYDAIEWDEEQKPSADVLELPRDAVKLQLKVSLAVGSFALKNDPHGAATEILKLLFDTFSMNFLQRPDSFLVDLSLQELKVHDGTTQGSLYPDIVRSKTVRPGIDHPHLLDVESVDDEVRPEPDSVFFLTFEKNPLDESADSRLTLKMGSMEIYYNKTFIEEIAQFFKPPKTHMESFGALLYAAGATVEGITNQTRAGLEYALQEHKTLNAKLDLQAPLLILPSSVIEHDAPCLVLDAGHISMVSNLVDKSTIREVQNKQSTQYQEDDYKALMSLMYDKFQLNLESTQVLVGPSVDETISQLYSTADSVKHFHIVDRINMNLLVEISILPNASNLTKFKVSGHLPVLHASMSDVKYKILMHLINSSIPNLSFTDLDEDSRIEELEMDFETPAGPKTTGENSNSNDSQSPRPTAFKFRSQSDLERVVEIGDFIDDGDEDDDDDDTYVEAEEGSSHSVALSDNRGKNRNGNSSDNSYEQRTFEFNFTVDRVQGSLYRGGPVSGGMSREIDDDFSKSHLLVDIILDHFELVFYSRAYDMHAEVILGKLSVEDRIEENPKPEFSQLISSDSFYDANASQTAVVSKESNLFHIKYSKVAKESPEYLTVFEGIDQNVEVSISTLNFVITRKSILTLLDFLASTFSSPPNEDDDDRLIEVDESSDSETDIASTVQSSSAPDKMKLKLNLSSIVLVLNDDGVRLATVRFDQADVGIFSMGKTIRVGARLGNFTLHDHMSDEFGEAVSNQLVSIQGEELADFRYETFDPNSFTIVYPGYNASVYFRSGSIKVNFVDESFRRILQFLAKFAEMKTLYDSARQVAVNQASQMKDPDKIRFDVIVRTPILLFSRDCPFDNPDKCSNVRTDIVTVHLGEMYIQNTFSTVENGITGRSTPVNKIHAGIRQTRITSVFHFPEDVVQELQMIENLDITFKMVYVEHTPGVDRPALEIVGSMSDVNLILTESQYIFFISLMKSFSTTFQAPPPQQDEAAMNMRRAAATSAKDVEPSTRPRVHSKASANKVAVGSVNEDKNNKINRADELFTKMDFVFRLETLALELFNDTDGETITSTPASLSKFALTGTDTKMRMKSDDSIESEFHIKSFTIYDSRQSQKNKFRKIVPPILHDGYQFMASISTIRNDSGAQDVTAILSIDSPRFIFAIDYIFALKAYFLDSLQTEDDDTDRDLEDLTDSDSTLVGQGSDNRDDATEDDESAVGNIGAVSLDVDETPAMSLSFRINVVDASVILIANPLIASSEAIVLRIKEIMMTQQNVFTLMTRQVGIYLCRMDLFEENRLRILDDFNLILSIDNNPGRIQHKTSINIGVDSLVLRLSLRDILLALSIVHRAAELSPEQRKPIQKRSYSRFSSNKRLKQLARRSTKSVHSSSRALVSGEARSSKGVTTESRGTYSALLKNEDLTADFDGLRLVLIGGVHELPLLDMCIKQFPFHLRNWSTEMDADTSVEMFVNVYNYSKSAWEPLVEPWQLGFHMTRTVQPENLSINFNSRKTLELTVTSQTIAMLSNSIEMMSGDSDLLSRPPDANAPYRIKNQTGYTLQVWVDNVDNTEYAMAKEIANGEEVPWRFDDWRKLRENLNEDSQHGTVGVRLKDTNFDAVTRIQANKEGEALYVLQPKAMKVAHRLICEVKLREDKVKHITFRSALLVENNTQIPIDMLVGDDVVANAKIMTIVPGESQAIPIEQLFDQTFKIRPGVGLGFQWCEETLYWRTFMQKYSPYLTCKSETDDDQDDPASFYFQIHAIYDKSEPLTRLYPHMRVRISAPIEIQNLLPYGFTYKIYDKNTRQEWSNFLRKGLLSPIHVVKLSHLLLLSVHMKDGGFERTDFAVINSRLQDEFQRESSFATRHQDGQKLHLQLHYYTIPESGGAFRVSIYSPYLILNKTGTDIQIKARSVIASSKFTSEEVEGDASKKRAIPKMFSYVTDDRSNRALLKVGDSLWSRPQSFEAIGGNTDAVITSNDKNREIHVGIHVSEGQGKYKMTKIVTISPRFVLKNKLVEDLNIREPGSSVVMVIKAGEVLPLHFMQQVPEKQLTLSFPMAGAHWSAPFNISDLGRTHVKVVKPGEGQKLLKIEILIEQATIFLHIDVEKSNWPYSIRNFSNTEFTFYQANPYITYDDDEDMTSLNNSKRFRPIVYRLPRKSVMPYAWDYPAASQKELVICAHGTERHVPLTEIGNLVPMKISATQNSQPVTIDINVVADGPIQTLVLSDYDPSRSLYKPKYNASQSSFSSATGSSASLGGFEVVEDDGDIAFRAVVNLEGIGISLINTRMQELCYITFRGFEIKYNESAIYQTLSTKLKWIQIDNELFGGIYPIVLYPSVLPQTAKEMENHPTLSASVTRVKDDSHGVLYVKYATILLQQMTVEIDEDFLFALLDFSKVPGASWTSSVEDKLCDDELNVPEPEQSPAGRDVYFEVLHIQPAQMDLSFVRTERVNVEDKTSSQNAIMFFLNILTMAIGNINDAPVQLNALVLENARVSLPMLAHLMATHYGQQFLFQVHNILGSADFLGNPVGLFNNLSSGVMDIFYEPYQGFIMNDRPQELGIGLAKGGLSFLKKSVFGVSDSIAKVTGSISKGLAVATLDKQFQDRRRISRVRNRPKHALYGVTAGANSFVEGLASGISGMALAPMKGASEEGATGFFKGLGKGLVGLPTKTAIGLFDLASNVSEGIRNTTTVFDAQGIDRVRLPRFIGRDKTVKPYNQREAIGQAWLKQLNEGDYFNEEYVAHMSLPGEELVVIVTYTRILLMHTRRMTAQWDVQFDKLQTVSMEKGGIALILWGGIQGPFIPIADDSARQFLYNKIGHAVEEYNQYRQALV</sequence>
<feature type="domain" description="VPS13-like middle region" evidence="7">
    <location>
        <begin position="1165"/>
        <end position="1983"/>
    </location>
</feature>
<dbReference type="InterPro" id="IPR056748">
    <property type="entry name" value="VPS13-like_C"/>
</dbReference>
<evidence type="ECO:0000313" key="11">
    <source>
        <dbReference type="Proteomes" id="UP000094385"/>
    </source>
</evidence>
<feature type="region of interest" description="Disordered" evidence="5">
    <location>
        <begin position="863"/>
        <end position="890"/>
    </location>
</feature>
<dbReference type="InterPro" id="IPR026847">
    <property type="entry name" value="VPS13"/>
</dbReference>
<evidence type="ECO:0000259" key="8">
    <source>
        <dbReference type="Pfam" id="PF25036"/>
    </source>
</evidence>
<feature type="region of interest" description="Disordered" evidence="5">
    <location>
        <begin position="1819"/>
        <end position="1866"/>
    </location>
</feature>
<feature type="compositionally biased region" description="Acidic residues" evidence="5">
    <location>
        <begin position="904"/>
        <end position="924"/>
    </location>
</feature>
<dbReference type="Pfam" id="PF12624">
    <property type="entry name" value="VPS13_N"/>
    <property type="match status" value="1"/>
</dbReference>
<evidence type="ECO:0000256" key="4">
    <source>
        <dbReference type="SAM" id="Coils"/>
    </source>
</evidence>
<dbReference type="InterPro" id="IPR017148">
    <property type="entry name" value="VPS13_fungi"/>
</dbReference>
<evidence type="ECO:0000259" key="6">
    <source>
        <dbReference type="Pfam" id="PF12624"/>
    </source>
</evidence>
<evidence type="ECO:0000256" key="5">
    <source>
        <dbReference type="SAM" id="MobiDB-lite"/>
    </source>
</evidence>
<accession>A0A1E3Q5Y5</accession>
<dbReference type="Proteomes" id="UP000094385">
    <property type="component" value="Unassembled WGS sequence"/>
</dbReference>
<dbReference type="PIRSF" id="PIRSF037235">
    <property type="entry name" value="VPS13_fungi"/>
    <property type="match status" value="1"/>
</dbReference>
<feature type="region of interest" description="Disordered" evidence="5">
    <location>
        <begin position="1647"/>
        <end position="1676"/>
    </location>
</feature>
<keyword evidence="11" id="KW-1185">Reference proteome</keyword>
<dbReference type="InterPro" id="IPR056747">
    <property type="entry name" value="VPS13-like_M"/>
</dbReference>
<keyword evidence="4" id="KW-0175">Coiled coil</keyword>
<name>A0A1E3Q5Y5_LIPST</name>
<proteinExistence type="inferred from homology"/>
<feature type="region of interest" description="Disordered" evidence="5">
    <location>
        <begin position="904"/>
        <end position="949"/>
    </location>
</feature>
<dbReference type="Pfam" id="PF25037">
    <property type="entry name" value="VPS13_C"/>
    <property type="match status" value="1"/>
</dbReference>
<organism evidence="10 11">
    <name type="scientific">Lipomyces starkeyi NRRL Y-11557</name>
    <dbReference type="NCBI Taxonomy" id="675824"/>
    <lineage>
        <taxon>Eukaryota</taxon>
        <taxon>Fungi</taxon>
        <taxon>Dikarya</taxon>
        <taxon>Ascomycota</taxon>
        <taxon>Saccharomycotina</taxon>
        <taxon>Lipomycetes</taxon>
        <taxon>Lipomycetales</taxon>
        <taxon>Lipomycetaceae</taxon>
        <taxon>Lipomyces</taxon>
    </lineage>
</organism>
<dbReference type="GO" id="GO:0006623">
    <property type="term" value="P:protein targeting to vacuole"/>
    <property type="evidence" value="ECO:0007669"/>
    <property type="project" value="TreeGrafter"/>
</dbReference>
<keyword evidence="2" id="KW-0813">Transport</keyword>
<feature type="coiled-coil region" evidence="4">
    <location>
        <begin position="87"/>
        <end position="114"/>
    </location>
</feature>
<feature type="compositionally biased region" description="Acidic residues" evidence="5">
    <location>
        <begin position="1647"/>
        <end position="1656"/>
    </location>
</feature>
<dbReference type="InterPro" id="IPR026854">
    <property type="entry name" value="VPS13_N"/>
</dbReference>
<dbReference type="GO" id="GO:0045053">
    <property type="term" value="P:protein retention in Golgi apparatus"/>
    <property type="evidence" value="ECO:0007669"/>
    <property type="project" value="TreeGrafter"/>
</dbReference>
<gene>
    <name evidence="10" type="ORF">LIPSTDRAFT_71460</name>
</gene>
<evidence type="ECO:0000313" key="10">
    <source>
        <dbReference type="EMBL" id="ODQ73115.1"/>
    </source>
</evidence>
<keyword evidence="3" id="KW-0445">Lipid transport</keyword>
<feature type="domain" description="Vacuolar protein sorting-associated protein 13 VPS13 adaptor binding" evidence="8">
    <location>
        <begin position="2049"/>
        <end position="2631"/>
    </location>
</feature>
<evidence type="ECO:0000256" key="3">
    <source>
        <dbReference type="ARBA" id="ARBA00023055"/>
    </source>
</evidence>
<dbReference type="GO" id="GO:0007005">
    <property type="term" value="P:mitochondrion organization"/>
    <property type="evidence" value="ECO:0007669"/>
    <property type="project" value="TreeGrafter"/>
</dbReference>
<comment type="similarity">
    <text evidence="1">Belongs to the VPS13 family.</text>
</comment>
<dbReference type="GO" id="GO:0006869">
    <property type="term" value="P:lipid transport"/>
    <property type="evidence" value="ECO:0007669"/>
    <property type="project" value="UniProtKB-KW"/>
</dbReference>
<dbReference type="GO" id="GO:0045324">
    <property type="term" value="P:late endosome to vacuole transport"/>
    <property type="evidence" value="ECO:0007669"/>
    <property type="project" value="TreeGrafter"/>
</dbReference>
<feature type="compositionally biased region" description="Polar residues" evidence="5">
    <location>
        <begin position="940"/>
        <end position="949"/>
    </location>
</feature>
<feature type="compositionally biased region" description="Basic residues" evidence="5">
    <location>
        <begin position="1821"/>
        <end position="1845"/>
    </location>
</feature>